<reference evidence="2 3" key="1">
    <citation type="submission" date="2020-05" db="EMBL/GenBank/DDBJ databases">
        <title>Complete genome sequencing of Campylobacter and Arcobacter type strains.</title>
        <authorList>
            <person name="Miller W.G."/>
            <person name="Yee E."/>
        </authorList>
    </citation>
    <scope>NUCLEOTIDE SEQUENCE [LARGE SCALE GENOMIC DNA]</scope>
    <source>
        <strain evidence="2 3">LMG 21996</strain>
    </source>
</reference>
<dbReference type="EMBL" id="CP054051">
    <property type="protein sequence ID" value="QKJ26129.1"/>
    <property type="molecule type" value="Genomic_DNA"/>
</dbReference>
<name>A0A7L5JM09_9BACT</name>
<organism evidence="2 3">
    <name type="scientific">Aliarcobacter cibarius</name>
    <dbReference type="NCBI Taxonomy" id="255507"/>
    <lineage>
        <taxon>Bacteria</taxon>
        <taxon>Pseudomonadati</taxon>
        <taxon>Campylobacterota</taxon>
        <taxon>Epsilonproteobacteria</taxon>
        <taxon>Campylobacterales</taxon>
        <taxon>Arcobacteraceae</taxon>
        <taxon>Aliarcobacter</taxon>
    </lineage>
</organism>
<evidence type="ECO:0000259" key="1">
    <source>
        <dbReference type="Pfam" id="PF13538"/>
    </source>
</evidence>
<dbReference type="Proteomes" id="UP000509513">
    <property type="component" value="Chromosome"/>
</dbReference>
<accession>A0A7L5JM09</accession>
<proteinExistence type="predicted"/>
<dbReference type="KEGG" id="acib:ACBT_0144"/>
<feature type="domain" description="UvrD-like helicase C-terminal" evidence="1">
    <location>
        <begin position="392"/>
        <end position="437"/>
    </location>
</feature>
<evidence type="ECO:0000313" key="2">
    <source>
        <dbReference type="EMBL" id="QKJ26129.1"/>
    </source>
</evidence>
<gene>
    <name evidence="2" type="ORF">ACBT_0144</name>
</gene>
<dbReference type="SUPFAM" id="SSF52540">
    <property type="entry name" value="P-loop containing nucleoside triphosphate hydrolases"/>
    <property type="match status" value="1"/>
</dbReference>
<sequence>METASNISTTQNKAFEEIFAKLDNMIKTNMVWDNEISLSGAAGTGKTYLTTKLVQKLQKEYHITITAPTHKALQVLRQNLLGEDADTTNVETKTLQSFLNLKLVTDYDKGIQKFEPSKAKDKDETNTDILIVDESSMVSGNLYDYVIKAIEIGRIKAVLYVGDEYQLLPVDNHKNKVLEVKNKYRLEKIVRQAQGSYIINMATKARNIIKSKQYISIKEFFEDETFKNNVQFFTNQKDFHNDFCTPDTWAKKDKVIASFTNASVESHNRIIRNRYWENQNVISPLPLLQSDKVIFQEANVINEKIIHQNSDIVELSSAKKIYFEPLKIYFWDCLDLNNKPFKVIDPDSKTRFKNILDDIAKNAKSEKNYTERTKKWKFFFELKELFVDVKYTYASTIHKLQGSTYETVYIDLSEIENMKDKDMMFRLLYVAITRASTNIKVLLPTNEDTTLIDIQNNVLNSLDSRLDMLGIEF</sequence>
<dbReference type="Gene3D" id="2.30.30.780">
    <property type="match status" value="1"/>
</dbReference>
<dbReference type="AlphaFoldDB" id="A0A7L5JM09"/>
<dbReference type="RefSeq" id="WP_176325319.1">
    <property type="nucleotide sequence ID" value="NZ_CP054051.1"/>
</dbReference>
<dbReference type="InterPro" id="IPR027785">
    <property type="entry name" value="UvrD-like_helicase_C"/>
</dbReference>
<dbReference type="Pfam" id="PF13604">
    <property type="entry name" value="AAA_30"/>
    <property type="match status" value="1"/>
</dbReference>
<dbReference type="Pfam" id="PF13538">
    <property type="entry name" value="UvrD_C_2"/>
    <property type="match status" value="1"/>
</dbReference>
<evidence type="ECO:0000313" key="3">
    <source>
        <dbReference type="Proteomes" id="UP000509513"/>
    </source>
</evidence>
<dbReference type="CDD" id="cd18809">
    <property type="entry name" value="SF1_C_RecD"/>
    <property type="match status" value="1"/>
</dbReference>
<dbReference type="InterPro" id="IPR027417">
    <property type="entry name" value="P-loop_NTPase"/>
</dbReference>
<dbReference type="Gene3D" id="3.40.50.300">
    <property type="entry name" value="P-loop containing nucleotide triphosphate hydrolases"/>
    <property type="match status" value="2"/>
</dbReference>
<protein>
    <submittedName>
        <fullName evidence="2">DEXSc_RecD-like domain-containing protein</fullName>
    </submittedName>
</protein>